<gene>
    <name evidence="2" type="ORF">SAMN05660209_00275</name>
</gene>
<evidence type="ECO:0000313" key="3">
    <source>
        <dbReference type="Proteomes" id="UP000198921"/>
    </source>
</evidence>
<dbReference type="EMBL" id="FNOT01000001">
    <property type="protein sequence ID" value="SDX35994.1"/>
    <property type="molecule type" value="Genomic_DNA"/>
</dbReference>
<keyword evidence="1" id="KW-1133">Transmembrane helix</keyword>
<organism evidence="2 3">
    <name type="scientific">Geodermatophilus africanus</name>
    <dbReference type="NCBI Taxonomy" id="1137993"/>
    <lineage>
        <taxon>Bacteria</taxon>
        <taxon>Bacillati</taxon>
        <taxon>Actinomycetota</taxon>
        <taxon>Actinomycetes</taxon>
        <taxon>Geodermatophilales</taxon>
        <taxon>Geodermatophilaceae</taxon>
        <taxon>Geodermatophilus</taxon>
    </lineage>
</organism>
<dbReference type="STRING" id="1137993.SAMN05660209_00275"/>
<keyword evidence="1" id="KW-0472">Membrane</keyword>
<protein>
    <submittedName>
        <fullName evidence="2">Uncharacterized protein</fullName>
    </submittedName>
</protein>
<sequence>MYATTLDTPPRLAALAVTVGGGIGLLQWVAAAGTGWSPPSMPRYAGTSPPVWAKSLLTTFQVPSMRTSWK</sequence>
<feature type="transmembrane region" description="Helical" evidence="1">
    <location>
        <begin position="12"/>
        <end position="33"/>
    </location>
</feature>
<accession>A0A1H3B3L4</accession>
<dbReference type="Proteomes" id="UP000198921">
    <property type="component" value="Unassembled WGS sequence"/>
</dbReference>
<keyword evidence="3" id="KW-1185">Reference proteome</keyword>
<reference evidence="3" key="1">
    <citation type="submission" date="2016-10" db="EMBL/GenBank/DDBJ databases">
        <authorList>
            <person name="Varghese N."/>
            <person name="Submissions S."/>
        </authorList>
    </citation>
    <scope>NUCLEOTIDE SEQUENCE [LARGE SCALE GENOMIC DNA]</scope>
    <source>
        <strain evidence="3">DSM 45422</strain>
    </source>
</reference>
<evidence type="ECO:0000256" key="1">
    <source>
        <dbReference type="SAM" id="Phobius"/>
    </source>
</evidence>
<keyword evidence="1" id="KW-0812">Transmembrane</keyword>
<dbReference type="AlphaFoldDB" id="A0A1H3B3L4"/>
<name>A0A1H3B3L4_9ACTN</name>
<proteinExistence type="predicted"/>
<evidence type="ECO:0000313" key="2">
    <source>
        <dbReference type="EMBL" id="SDX35994.1"/>
    </source>
</evidence>